<dbReference type="InterPro" id="IPR011050">
    <property type="entry name" value="Pectin_lyase_fold/virulence"/>
</dbReference>
<protein>
    <recommendedName>
        <fullName evidence="2">Right handed beta helix domain-containing protein</fullName>
    </recommendedName>
</protein>
<name>A0ABQ2A0M6_9BACL</name>
<feature type="chain" id="PRO_5046536212" description="Right handed beta helix domain-containing protein" evidence="1">
    <location>
        <begin position="23"/>
        <end position="389"/>
    </location>
</feature>
<dbReference type="SMART" id="SM00710">
    <property type="entry name" value="PbH1"/>
    <property type="match status" value="7"/>
</dbReference>
<feature type="domain" description="Right handed beta helix" evidence="2">
    <location>
        <begin position="155"/>
        <end position="294"/>
    </location>
</feature>
<sequence>MKKHQWLLGTAALSLIVGGSFASGAPAYAAGQPPAVYRTDAGIGASSTASAAALSVTDFGAVANDGKDDHSAFAAAAKAAKQQNKALHVPAGTFHLSKILTIDSIRMEGAGKAATVLVSTDPQKGSIDLKGSGVSLRNLKHVYETTVPRGNGAHEKNSITVRGAGNFVIDNVSVNKSSTAGIMVAYGSNNGIISNNTVANTGADGIHITTESHHITVENNTVTAAGDDGIAVVSYKTSPVPVRAVTIRDNEVGGLSKARGISVVGGENVTIENNSVKNTMMAGIYIATEGSYNTMNVDGVKVVKNTVNHTGIKEPEKHPNVLVYAGQGTISNIEFSENTITNGAHRGIGVWGGGVVRNVKFERNTLMNTNGAKTTFKNGNIELVDNVGF</sequence>
<dbReference type="Gene3D" id="2.160.20.10">
    <property type="entry name" value="Single-stranded right-handed beta-helix, Pectin lyase-like"/>
    <property type="match status" value="1"/>
</dbReference>
<evidence type="ECO:0000256" key="1">
    <source>
        <dbReference type="SAM" id="SignalP"/>
    </source>
</evidence>
<reference evidence="4" key="1">
    <citation type="journal article" date="2019" name="Int. J. Syst. Evol. Microbiol.">
        <title>The Global Catalogue of Microorganisms (GCM) 10K type strain sequencing project: providing services to taxonomists for standard genome sequencing and annotation.</title>
        <authorList>
            <consortium name="The Broad Institute Genomics Platform"/>
            <consortium name="The Broad Institute Genome Sequencing Center for Infectious Disease"/>
            <person name="Wu L."/>
            <person name="Ma J."/>
        </authorList>
    </citation>
    <scope>NUCLEOTIDE SEQUENCE [LARGE SCALE GENOMIC DNA]</scope>
    <source>
        <strain evidence="4">CCM 8702</strain>
    </source>
</reference>
<organism evidence="3 4">
    <name type="scientific">Saccharibacillus endophyticus</name>
    <dbReference type="NCBI Taxonomy" id="2060666"/>
    <lineage>
        <taxon>Bacteria</taxon>
        <taxon>Bacillati</taxon>
        <taxon>Bacillota</taxon>
        <taxon>Bacilli</taxon>
        <taxon>Bacillales</taxon>
        <taxon>Paenibacillaceae</taxon>
        <taxon>Saccharibacillus</taxon>
    </lineage>
</organism>
<dbReference type="PANTHER" id="PTHR36453">
    <property type="entry name" value="SECRETED PROTEIN-RELATED"/>
    <property type="match status" value="1"/>
</dbReference>
<feature type="signal peptide" evidence="1">
    <location>
        <begin position="1"/>
        <end position="22"/>
    </location>
</feature>
<dbReference type="EMBL" id="BMDD01000004">
    <property type="protein sequence ID" value="GGH81979.1"/>
    <property type="molecule type" value="Genomic_DNA"/>
</dbReference>
<dbReference type="InterPro" id="IPR012334">
    <property type="entry name" value="Pectin_lyas_fold"/>
</dbReference>
<dbReference type="Pfam" id="PF13229">
    <property type="entry name" value="Beta_helix"/>
    <property type="match status" value="1"/>
</dbReference>
<dbReference type="Proteomes" id="UP000605427">
    <property type="component" value="Unassembled WGS sequence"/>
</dbReference>
<dbReference type="RefSeq" id="WP_172245414.1">
    <property type="nucleotide sequence ID" value="NZ_BMDD01000004.1"/>
</dbReference>
<evidence type="ECO:0000313" key="3">
    <source>
        <dbReference type="EMBL" id="GGH81979.1"/>
    </source>
</evidence>
<gene>
    <name evidence="3" type="ORF">GCM10007362_32600</name>
</gene>
<dbReference type="InterPro" id="IPR039448">
    <property type="entry name" value="Beta_helix"/>
</dbReference>
<evidence type="ECO:0000313" key="4">
    <source>
        <dbReference type="Proteomes" id="UP000605427"/>
    </source>
</evidence>
<accession>A0ABQ2A0M6</accession>
<keyword evidence="1" id="KW-0732">Signal</keyword>
<comment type="caution">
    <text evidence="3">The sequence shown here is derived from an EMBL/GenBank/DDBJ whole genome shotgun (WGS) entry which is preliminary data.</text>
</comment>
<dbReference type="NCBIfam" id="TIGR03804">
    <property type="entry name" value="para_beta_helix"/>
    <property type="match status" value="1"/>
</dbReference>
<dbReference type="SUPFAM" id="SSF51126">
    <property type="entry name" value="Pectin lyase-like"/>
    <property type="match status" value="1"/>
</dbReference>
<dbReference type="PANTHER" id="PTHR36453:SF1">
    <property type="entry name" value="RIGHT HANDED BETA HELIX DOMAIN-CONTAINING PROTEIN"/>
    <property type="match status" value="1"/>
</dbReference>
<proteinExistence type="predicted"/>
<dbReference type="InterPro" id="IPR022441">
    <property type="entry name" value="Para_beta_helix_rpt-2"/>
</dbReference>
<keyword evidence="4" id="KW-1185">Reference proteome</keyword>
<dbReference type="InterPro" id="IPR006626">
    <property type="entry name" value="PbH1"/>
</dbReference>
<evidence type="ECO:0000259" key="2">
    <source>
        <dbReference type="Pfam" id="PF13229"/>
    </source>
</evidence>